<name>A0ABC9VNV1_LACAM</name>
<reference evidence="2" key="2">
    <citation type="submission" date="2024-01" db="EMBL/GenBank/DDBJ databases">
        <title>Draft genome sequence of Lactobacillus amylovorus strain TKL145.</title>
        <authorList>
            <person name="Tohno M."/>
            <person name="Tanizawa Y."/>
        </authorList>
    </citation>
    <scope>NUCLEOTIDE SEQUENCE [LARGE SCALE GENOMIC DNA]</scope>
    <source>
        <strain evidence="2">TKL145</strain>
    </source>
</reference>
<evidence type="ECO:0000313" key="1">
    <source>
        <dbReference type="EMBL" id="GAA0043010.1"/>
    </source>
</evidence>
<dbReference type="Proteomes" id="UP001437574">
    <property type="component" value="Unassembled WGS sequence"/>
</dbReference>
<protein>
    <submittedName>
        <fullName evidence="1">Uncharacterized protein</fullName>
    </submittedName>
</protein>
<evidence type="ECO:0000313" key="2">
    <source>
        <dbReference type="Proteomes" id="UP001437574"/>
    </source>
</evidence>
<sequence>MKNTTNLYNGEHWSSEWITLIHSKHLDEAFKYSTDSWLENKLSWFLTNGSTGILYLINYVWGDEGLDLFFEFIRWYIMNDSEPGHFHPSKAIKTGINEHRGEIKSTDLKKLTEMLEDFSEVFAVNDHDEGAPRWKPKEKD</sequence>
<proteinExistence type="predicted"/>
<reference evidence="1 2" key="1">
    <citation type="journal article" date="2024" name="Int. J. Syst. Evol. Microbiol.">
        <title>Proposal of Lactobacillus amylovorus subsp. animalis subsp. nov. and an emended description of Lactobacillus amylovorus.</title>
        <authorList>
            <person name="Yamane K."/>
            <person name="Tanizawa Y."/>
            <person name="Kobayashi H."/>
            <person name="Kamizono T."/>
            <person name="Kojima Y."/>
            <person name="Takagi H."/>
            <person name="Tohno M."/>
        </authorList>
    </citation>
    <scope>NUCLEOTIDE SEQUENCE [LARGE SCALE GENOMIC DNA]</scope>
    <source>
        <strain evidence="1 2">TKL145</strain>
    </source>
</reference>
<comment type="caution">
    <text evidence="1">The sequence shown here is derived from an EMBL/GenBank/DDBJ whole genome shotgun (WGS) entry which is preliminary data.</text>
</comment>
<accession>A0ABC9VNV1</accession>
<organism evidence="1 2">
    <name type="scientific">Lactobacillus amylovorus subsp. animalium</name>
    <dbReference type="NCBI Taxonomy" id="3378536"/>
    <lineage>
        <taxon>Bacteria</taxon>
        <taxon>Bacillati</taxon>
        <taxon>Bacillota</taxon>
        <taxon>Bacilli</taxon>
        <taxon>Lactobacillales</taxon>
        <taxon>Lactobacillaceae</taxon>
        <taxon>Lactobacillus</taxon>
    </lineage>
</organism>
<dbReference type="AlphaFoldDB" id="A0ABC9VNV1"/>
<dbReference type="EMBL" id="BAAAAK010000018">
    <property type="protein sequence ID" value="GAA0043010.1"/>
    <property type="molecule type" value="Genomic_DNA"/>
</dbReference>
<gene>
    <name evidence="1" type="ORF">LATKL145_14210</name>
</gene>
<dbReference type="RefSeq" id="WP_125977564.1">
    <property type="nucleotide sequence ID" value="NZ_BAAAAK010000018.1"/>
</dbReference>